<feature type="region of interest" description="Disordered" evidence="5">
    <location>
        <begin position="418"/>
        <end position="454"/>
    </location>
</feature>
<gene>
    <name evidence="7" type="ORF">M0812_21233</name>
</gene>
<dbReference type="InterPro" id="IPR012334">
    <property type="entry name" value="Pectin_lyas_fold"/>
</dbReference>
<evidence type="ECO:0000313" key="8">
    <source>
        <dbReference type="Proteomes" id="UP001146793"/>
    </source>
</evidence>
<dbReference type="InterPro" id="IPR022441">
    <property type="entry name" value="Para_beta_helix_rpt-2"/>
</dbReference>
<reference evidence="7" key="1">
    <citation type="submission" date="2022-08" db="EMBL/GenBank/DDBJ databases">
        <title>Novel sulphate-reducing endosymbionts in the free-living metamonad Anaeramoeba.</title>
        <authorList>
            <person name="Jerlstrom-Hultqvist J."/>
            <person name="Cepicka I."/>
            <person name="Gallot-Lavallee L."/>
            <person name="Salas-Leiva D."/>
            <person name="Curtis B.A."/>
            <person name="Zahonova K."/>
            <person name="Pipaliya S."/>
            <person name="Dacks J."/>
            <person name="Roger A.J."/>
        </authorList>
    </citation>
    <scope>NUCLEOTIDE SEQUENCE</scope>
    <source>
        <strain evidence="7">Busselton2</strain>
    </source>
</reference>
<dbReference type="PANTHER" id="PTHR22990:SF15">
    <property type="entry name" value="F-BOX ONLY PROTEIN 10"/>
    <property type="match status" value="1"/>
</dbReference>
<organism evidence="7 8">
    <name type="scientific">Anaeramoeba flamelloides</name>
    <dbReference type="NCBI Taxonomy" id="1746091"/>
    <lineage>
        <taxon>Eukaryota</taxon>
        <taxon>Metamonada</taxon>
        <taxon>Anaeramoebidae</taxon>
        <taxon>Anaeramoeba</taxon>
    </lineage>
</organism>
<dbReference type="Pfam" id="PF13229">
    <property type="entry name" value="Beta_helix"/>
    <property type="match status" value="1"/>
</dbReference>
<dbReference type="EMBL" id="JANTQA010000047">
    <property type="protein sequence ID" value="KAJ3432300.1"/>
    <property type="molecule type" value="Genomic_DNA"/>
</dbReference>
<evidence type="ECO:0000256" key="5">
    <source>
        <dbReference type="SAM" id="MobiDB-lite"/>
    </source>
</evidence>
<dbReference type="PROSITE" id="PS50011">
    <property type="entry name" value="PROTEIN_KINASE_DOM"/>
    <property type="match status" value="1"/>
</dbReference>
<dbReference type="Pfam" id="PF07714">
    <property type="entry name" value="PK_Tyr_Ser-Thr"/>
    <property type="match status" value="1"/>
</dbReference>
<protein>
    <submittedName>
        <fullName evidence="7">F-box only protein</fullName>
    </submittedName>
</protein>
<dbReference type="Gene3D" id="3.30.200.20">
    <property type="entry name" value="Phosphorylase Kinase, domain 1"/>
    <property type="match status" value="1"/>
</dbReference>
<dbReference type="GO" id="GO:0006511">
    <property type="term" value="P:ubiquitin-dependent protein catabolic process"/>
    <property type="evidence" value="ECO:0007669"/>
    <property type="project" value="TreeGrafter"/>
</dbReference>
<keyword evidence="4" id="KW-0175">Coiled coil</keyword>
<evidence type="ECO:0000256" key="1">
    <source>
        <dbReference type="ARBA" id="ARBA00004906"/>
    </source>
</evidence>
<dbReference type="PANTHER" id="PTHR22990">
    <property type="entry name" value="F-BOX ONLY PROTEIN"/>
    <property type="match status" value="1"/>
</dbReference>
<sequence>MATIFQKILDVNQELAGYENKVLFNKQQCLRIMDRIDFIVKNLKQLKKELLNEQEKLLKDLLRQINRAESLILQHIKEETWINTIAKLTINQEIFQKQNKLLQKRALNFEFKIEGEWGTLPEDQKDENFDYIFIKKYVENILENSESFQEFFKKYKSFNPNETIELEDLKEDIQSELQDIEDLRPKDNFENVLKVFSNTEIMLNKFLFSDGLASWYLGTFKETKVIIKQLIQKKGNNKKILEKNKKEAITLTSLNHPNIIKCIGIVLEPKFSIIIQIEDGGLLFNYLNSQKSNLPLSLCLDIASKIANSMYYLHTNNIFHGFLNSKGVILIEKDSKIIPININFGMTDFDYDPLEMSNSEYILPYLAPEVLRMENISYSADIYSFGILLFELITKKEIYPNISNYEIIRKHFLMSKDQDENEIEKENNEEQEEEEEEGEEQEKEKKKSTTENLPFRPCFPTSINNNIKQLISDCWTEDPESRPSFRIIYRRINEIIDELKKTKKEIFQEAINQEKIKEHFFTQSENITLQKKQEQNNRGLLNKNQISFSNLISTKSNVTLPSKPKYGGNLITVGKGKECETIGQALVKARYGDRIDIEPGIYFEQLIINTNEIEIVGLQNENNGVIIEYTKGSVLSFQSKSGSVSNITFRKRGAQHFAVEIISGNLEMHNCDISGDGAACLGISRCADPVITNCFIHHGNVGCALFNKAKGNFDNCSFFVNKFQGICITGNSNPIIENSTIFWNKDSGIQIRDKSKGTIRNCDIFYNELNGVETTQLSSPRFENCKIYENQQNGFAFFKANRPVLLKNIIYSNNKSGISCNNSAPIVKMNQIYLNKETGIFLYKKSTGEFNGNKIYKNKLSGVQIQNNSDPIFDSNSIYENFGSGFIARSNSLGNIQNNKIHHNNKRGIDVESGSDTKFLQNSITENDGGGVLVCVSGKGQFTQNKIDTNKVFQFRIMKKCFPVLKNNDIPKGVQNDNNK</sequence>
<keyword evidence="2" id="KW-0677">Repeat</keyword>
<dbReference type="InterPro" id="IPR011050">
    <property type="entry name" value="Pectin_lyase_fold/virulence"/>
</dbReference>
<keyword evidence="3" id="KW-0833">Ubl conjugation pathway</keyword>
<feature type="domain" description="Protein kinase" evidence="6">
    <location>
        <begin position="201"/>
        <end position="496"/>
    </location>
</feature>
<dbReference type="NCBIfam" id="TIGR03804">
    <property type="entry name" value="para_beta_helix"/>
    <property type="match status" value="1"/>
</dbReference>
<dbReference type="SUPFAM" id="SSF51126">
    <property type="entry name" value="Pectin lyase-like"/>
    <property type="match status" value="2"/>
</dbReference>
<feature type="compositionally biased region" description="Basic and acidic residues" evidence="5">
    <location>
        <begin position="418"/>
        <end position="428"/>
    </location>
</feature>
<comment type="pathway">
    <text evidence="1">Protein modification; protein ubiquitination.</text>
</comment>
<dbReference type="InterPro" id="IPR006626">
    <property type="entry name" value="PbH1"/>
</dbReference>
<dbReference type="InterPro" id="IPR000719">
    <property type="entry name" value="Prot_kinase_dom"/>
</dbReference>
<dbReference type="AlphaFoldDB" id="A0AAV7YV55"/>
<evidence type="ECO:0000256" key="4">
    <source>
        <dbReference type="SAM" id="Coils"/>
    </source>
</evidence>
<dbReference type="SMART" id="SM00710">
    <property type="entry name" value="PbH1"/>
    <property type="match status" value="11"/>
</dbReference>
<dbReference type="InterPro" id="IPR039448">
    <property type="entry name" value="Beta_helix"/>
</dbReference>
<dbReference type="Proteomes" id="UP001146793">
    <property type="component" value="Unassembled WGS sequence"/>
</dbReference>
<dbReference type="GO" id="GO:0004672">
    <property type="term" value="F:protein kinase activity"/>
    <property type="evidence" value="ECO:0007669"/>
    <property type="project" value="InterPro"/>
</dbReference>
<feature type="coiled-coil region" evidence="4">
    <location>
        <begin position="36"/>
        <end position="78"/>
    </location>
</feature>
<evidence type="ECO:0000259" key="6">
    <source>
        <dbReference type="PROSITE" id="PS50011"/>
    </source>
</evidence>
<dbReference type="SUPFAM" id="SSF56112">
    <property type="entry name" value="Protein kinase-like (PK-like)"/>
    <property type="match status" value="1"/>
</dbReference>
<dbReference type="Gene3D" id="1.10.510.10">
    <property type="entry name" value="Transferase(Phosphotransferase) domain 1"/>
    <property type="match status" value="1"/>
</dbReference>
<evidence type="ECO:0000256" key="3">
    <source>
        <dbReference type="ARBA" id="ARBA00022786"/>
    </source>
</evidence>
<dbReference type="InterPro" id="IPR011009">
    <property type="entry name" value="Kinase-like_dom_sf"/>
</dbReference>
<dbReference type="InterPro" id="IPR051550">
    <property type="entry name" value="SCF-Subunits/Alg-Epimerases"/>
</dbReference>
<evidence type="ECO:0000256" key="2">
    <source>
        <dbReference type="ARBA" id="ARBA00022737"/>
    </source>
</evidence>
<feature type="compositionally biased region" description="Acidic residues" evidence="5">
    <location>
        <begin position="429"/>
        <end position="441"/>
    </location>
</feature>
<accession>A0AAV7YV55</accession>
<dbReference type="InterPro" id="IPR001245">
    <property type="entry name" value="Ser-Thr/Tyr_kinase_cat_dom"/>
</dbReference>
<comment type="caution">
    <text evidence="7">The sequence shown here is derived from an EMBL/GenBank/DDBJ whole genome shotgun (WGS) entry which is preliminary data.</text>
</comment>
<dbReference type="GO" id="GO:0005524">
    <property type="term" value="F:ATP binding"/>
    <property type="evidence" value="ECO:0007669"/>
    <property type="project" value="InterPro"/>
</dbReference>
<proteinExistence type="predicted"/>
<dbReference type="Gene3D" id="2.160.20.10">
    <property type="entry name" value="Single-stranded right-handed beta-helix, Pectin lyase-like"/>
    <property type="match status" value="2"/>
</dbReference>
<name>A0AAV7YV55_9EUKA</name>
<evidence type="ECO:0000313" key="7">
    <source>
        <dbReference type="EMBL" id="KAJ3432300.1"/>
    </source>
</evidence>